<sequence length="179" mass="19697">MAHFLQPNAAPKPMSINPTKPPMPNPFAHIWAVFGQHPPDMNPSWEVQPAPPRRVAQLKAGDAVYRKSHPAVARKSWVKVAEPTHKTKSDQSNVDTRSLAEVTDPSAKVAAAEKPDAESIQQGQLRGFITGLADAEPVLCSTRWRKGFTEEYCIHCGRNPAFLAKNMRVCLKPPKSSSL</sequence>
<dbReference type="GeneID" id="85498002"/>
<protein>
    <submittedName>
        <fullName evidence="2">Uncharacterized protein</fullName>
    </submittedName>
</protein>
<evidence type="ECO:0000313" key="2">
    <source>
        <dbReference type="EMBL" id="BEI94132.1"/>
    </source>
</evidence>
<keyword evidence="3" id="KW-1185">Reference proteome</keyword>
<gene>
    <name evidence="2" type="ORF">CcaverHIS019_0605910</name>
</gene>
<dbReference type="AlphaFoldDB" id="A0AA48L904"/>
<evidence type="ECO:0000313" key="3">
    <source>
        <dbReference type="Proteomes" id="UP001233271"/>
    </source>
</evidence>
<dbReference type="RefSeq" id="XP_060459397.1">
    <property type="nucleotide sequence ID" value="XM_060603065.1"/>
</dbReference>
<name>A0AA48L904_9TREE</name>
<dbReference type="KEGG" id="ccac:CcaHIS019_0605910"/>
<proteinExistence type="predicted"/>
<organism evidence="2 3">
    <name type="scientific">Cutaneotrichosporon cavernicola</name>
    <dbReference type="NCBI Taxonomy" id="279322"/>
    <lineage>
        <taxon>Eukaryota</taxon>
        <taxon>Fungi</taxon>
        <taxon>Dikarya</taxon>
        <taxon>Basidiomycota</taxon>
        <taxon>Agaricomycotina</taxon>
        <taxon>Tremellomycetes</taxon>
        <taxon>Trichosporonales</taxon>
        <taxon>Trichosporonaceae</taxon>
        <taxon>Cutaneotrichosporon</taxon>
    </lineage>
</organism>
<dbReference type="EMBL" id="AP028217">
    <property type="protein sequence ID" value="BEI94132.1"/>
    <property type="molecule type" value="Genomic_DNA"/>
</dbReference>
<dbReference type="Proteomes" id="UP001233271">
    <property type="component" value="Chromosome 6"/>
</dbReference>
<reference evidence="2" key="1">
    <citation type="journal article" date="2023" name="BMC Genomics">
        <title>Chromosome-level genome assemblies of Cutaneotrichosporon spp. (Trichosporonales, Basidiomycota) reveal imbalanced evolution between nucleotide sequences and chromosome synteny.</title>
        <authorList>
            <person name="Kobayashi Y."/>
            <person name="Kayamori A."/>
            <person name="Aoki K."/>
            <person name="Shiwa Y."/>
            <person name="Matsutani M."/>
            <person name="Fujita N."/>
            <person name="Sugita T."/>
            <person name="Iwasaki W."/>
            <person name="Tanaka N."/>
            <person name="Takashima M."/>
        </authorList>
    </citation>
    <scope>NUCLEOTIDE SEQUENCE</scope>
    <source>
        <strain evidence="2">HIS019</strain>
    </source>
</reference>
<feature type="region of interest" description="Disordered" evidence="1">
    <location>
        <begin position="76"/>
        <end position="99"/>
    </location>
</feature>
<feature type="region of interest" description="Disordered" evidence="1">
    <location>
        <begin position="1"/>
        <end position="20"/>
    </location>
</feature>
<accession>A0AA48L904</accession>
<evidence type="ECO:0000256" key="1">
    <source>
        <dbReference type="SAM" id="MobiDB-lite"/>
    </source>
</evidence>